<dbReference type="HOGENOM" id="CLU_2310222_0_0_1"/>
<gene>
    <name evidence="1" type="ordered locus">MTR_3g117625</name>
</gene>
<dbReference type="Proteomes" id="UP000002051">
    <property type="component" value="Chromosome 3"/>
</dbReference>
<dbReference type="EnsemblPlants" id="KEH36379">
    <property type="protein sequence ID" value="KEH36379"/>
    <property type="gene ID" value="MTR_3g117625"/>
</dbReference>
<protein>
    <submittedName>
        <fullName evidence="1 2">Uncharacterized protein</fullName>
    </submittedName>
</protein>
<reference evidence="1 3" key="2">
    <citation type="journal article" date="2014" name="BMC Genomics">
        <title>An improved genome release (version Mt4.0) for the model legume Medicago truncatula.</title>
        <authorList>
            <person name="Tang H."/>
            <person name="Krishnakumar V."/>
            <person name="Bidwell S."/>
            <person name="Rosen B."/>
            <person name="Chan A."/>
            <person name="Zhou S."/>
            <person name="Gentzbittel L."/>
            <person name="Childs K.L."/>
            <person name="Yandell M."/>
            <person name="Gundlach H."/>
            <person name="Mayer K.F."/>
            <person name="Schwartz D.C."/>
            <person name="Town C.D."/>
        </authorList>
    </citation>
    <scope>GENOME REANNOTATION</scope>
    <source>
        <strain evidence="1">A17</strain>
        <strain evidence="2 3">cv. Jemalong A17</strain>
    </source>
</reference>
<evidence type="ECO:0000313" key="1">
    <source>
        <dbReference type="EMBL" id="KEH36379.1"/>
    </source>
</evidence>
<dbReference type="EMBL" id="CM001219">
    <property type="protein sequence ID" value="KEH36379.1"/>
    <property type="molecule type" value="Genomic_DNA"/>
</dbReference>
<name>A0A072V315_MEDTR</name>
<dbReference type="AlphaFoldDB" id="A0A072V315"/>
<accession>A0A072V315</accession>
<reference evidence="1 3" key="1">
    <citation type="journal article" date="2011" name="Nature">
        <title>The Medicago genome provides insight into the evolution of rhizobial symbioses.</title>
        <authorList>
            <person name="Young N.D."/>
            <person name="Debelle F."/>
            <person name="Oldroyd G.E."/>
            <person name="Geurts R."/>
            <person name="Cannon S.B."/>
            <person name="Udvardi M.K."/>
            <person name="Benedito V.A."/>
            <person name="Mayer K.F."/>
            <person name="Gouzy J."/>
            <person name="Schoof H."/>
            <person name="Van de Peer Y."/>
            <person name="Proost S."/>
            <person name="Cook D.R."/>
            <person name="Meyers B.C."/>
            <person name="Spannagl M."/>
            <person name="Cheung F."/>
            <person name="De Mita S."/>
            <person name="Krishnakumar V."/>
            <person name="Gundlach H."/>
            <person name="Zhou S."/>
            <person name="Mudge J."/>
            <person name="Bharti A.K."/>
            <person name="Murray J.D."/>
            <person name="Naoumkina M.A."/>
            <person name="Rosen B."/>
            <person name="Silverstein K.A."/>
            <person name="Tang H."/>
            <person name="Rombauts S."/>
            <person name="Zhao P.X."/>
            <person name="Zhou P."/>
            <person name="Barbe V."/>
            <person name="Bardou P."/>
            <person name="Bechner M."/>
            <person name="Bellec A."/>
            <person name="Berger A."/>
            <person name="Berges H."/>
            <person name="Bidwell S."/>
            <person name="Bisseling T."/>
            <person name="Choisne N."/>
            <person name="Couloux A."/>
            <person name="Denny R."/>
            <person name="Deshpande S."/>
            <person name="Dai X."/>
            <person name="Doyle J.J."/>
            <person name="Dudez A.M."/>
            <person name="Farmer A.D."/>
            <person name="Fouteau S."/>
            <person name="Franken C."/>
            <person name="Gibelin C."/>
            <person name="Gish J."/>
            <person name="Goldstein S."/>
            <person name="Gonzalez A.J."/>
            <person name="Green P.J."/>
            <person name="Hallab A."/>
            <person name="Hartog M."/>
            <person name="Hua A."/>
            <person name="Humphray S.J."/>
            <person name="Jeong D.H."/>
            <person name="Jing Y."/>
            <person name="Jocker A."/>
            <person name="Kenton S.M."/>
            <person name="Kim D.J."/>
            <person name="Klee K."/>
            <person name="Lai H."/>
            <person name="Lang C."/>
            <person name="Lin S."/>
            <person name="Macmil S.L."/>
            <person name="Magdelenat G."/>
            <person name="Matthews L."/>
            <person name="McCorrison J."/>
            <person name="Monaghan E.L."/>
            <person name="Mun J.H."/>
            <person name="Najar F.Z."/>
            <person name="Nicholson C."/>
            <person name="Noirot C."/>
            <person name="O'Bleness M."/>
            <person name="Paule C.R."/>
            <person name="Poulain J."/>
            <person name="Prion F."/>
            <person name="Qin B."/>
            <person name="Qu C."/>
            <person name="Retzel E.F."/>
            <person name="Riddle C."/>
            <person name="Sallet E."/>
            <person name="Samain S."/>
            <person name="Samson N."/>
            <person name="Sanders I."/>
            <person name="Saurat O."/>
            <person name="Scarpelli C."/>
            <person name="Schiex T."/>
            <person name="Segurens B."/>
            <person name="Severin A.J."/>
            <person name="Sherrier D.J."/>
            <person name="Shi R."/>
            <person name="Sims S."/>
            <person name="Singer S.R."/>
            <person name="Sinharoy S."/>
            <person name="Sterck L."/>
            <person name="Viollet A."/>
            <person name="Wang B.B."/>
            <person name="Wang K."/>
            <person name="Wang M."/>
            <person name="Wang X."/>
            <person name="Warfsmann J."/>
            <person name="Weissenbach J."/>
            <person name="White D.D."/>
            <person name="White J.D."/>
            <person name="Wiley G.B."/>
            <person name="Wincker P."/>
            <person name="Xing Y."/>
            <person name="Yang L."/>
            <person name="Yao Z."/>
            <person name="Ying F."/>
            <person name="Zhai J."/>
            <person name="Zhou L."/>
            <person name="Zuber A."/>
            <person name="Denarie J."/>
            <person name="Dixon R.A."/>
            <person name="May G.D."/>
            <person name="Schwartz D.C."/>
            <person name="Rogers J."/>
            <person name="Quetier F."/>
            <person name="Town C.D."/>
            <person name="Roe B.A."/>
        </authorList>
    </citation>
    <scope>NUCLEOTIDE SEQUENCE [LARGE SCALE GENOMIC DNA]</scope>
    <source>
        <strain evidence="1">A17</strain>
        <strain evidence="2 3">cv. Jemalong A17</strain>
    </source>
</reference>
<sequence length="100" mass="10949">MGFRLPGIRRSSFSASQSSIKQVMMVVAPVITDPNHGDSVFIPVLCSTEIIVEGSLRLCYNRCPLSASDLRHDATVEVLSELQRTAAGFVIVYFMSISVK</sequence>
<evidence type="ECO:0000313" key="2">
    <source>
        <dbReference type="EnsemblPlants" id="KEH36379"/>
    </source>
</evidence>
<reference evidence="2" key="3">
    <citation type="submission" date="2015-04" db="UniProtKB">
        <authorList>
            <consortium name="EnsemblPlants"/>
        </authorList>
    </citation>
    <scope>IDENTIFICATION</scope>
    <source>
        <strain evidence="2">cv. Jemalong A17</strain>
    </source>
</reference>
<evidence type="ECO:0000313" key="3">
    <source>
        <dbReference type="Proteomes" id="UP000002051"/>
    </source>
</evidence>
<proteinExistence type="predicted"/>
<organism evidence="1 3">
    <name type="scientific">Medicago truncatula</name>
    <name type="common">Barrel medic</name>
    <name type="synonym">Medicago tribuloides</name>
    <dbReference type="NCBI Taxonomy" id="3880"/>
    <lineage>
        <taxon>Eukaryota</taxon>
        <taxon>Viridiplantae</taxon>
        <taxon>Streptophyta</taxon>
        <taxon>Embryophyta</taxon>
        <taxon>Tracheophyta</taxon>
        <taxon>Spermatophyta</taxon>
        <taxon>Magnoliopsida</taxon>
        <taxon>eudicotyledons</taxon>
        <taxon>Gunneridae</taxon>
        <taxon>Pentapetalae</taxon>
        <taxon>rosids</taxon>
        <taxon>fabids</taxon>
        <taxon>Fabales</taxon>
        <taxon>Fabaceae</taxon>
        <taxon>Papilionoideae</taxon>
        <taxon>50 kb inversion clade</taxon>
        <taxon>NPAAA clade</taxon>
        <taxon>Hologalegina</taxon>
        <taxon>IRL clade</taxon>
        <taxon>Trifolieae</taxon>
        <taxon>Medicago</taxon>
    </lineage>
</organism>
<keyword evidence="3" id="KW-1185">Reference proteome</keyword>